<protein>
    <submittedName>
        <fullName evidence="2">Antibiotic biosynthesis monooxygenase</fullName>
    </submittedName>
</protein>
<keyword evidence="3" id="KW-1185">Reference proteome</keyword>
<evidence type="ECO:0000313" key="3">
    <source>
        <dbReference type="Proteomes" id="UP000316921"/>
    </source>
</evidence>
<dbReference type="SUPFAM" id="SSF54909">
    <property type="entry name" value="Dimeric alpha+beta barrel"/>
    <property type="match status" value="1"/>
</dbReference>
<dbReference type="Pfam" id="PF03992">
    <property type="entry name" value="ABM"/>
    <property type="match status" value="1"/>
</dbReference>
<dbReference type="RefSeq" id="WP_145062184.1">
    <property type="nucleotide sequence ID" value="NZ_CP036287.1"/>
</dbReference>
<accession>A0A518BF33</accession>
<dbReference type="Proteomes" id="UP000316921">
    <property type="component" value="Chromosome"/>
</dbReference>
<keyword evidence="2" id="KW-0503">Monooxygenase</keyword>
<dbReference type="AlphaFoldDB" id="A0A518BF33"/>
<proteinExistence type="predicted"/>
<keyword evidence="2" id="KW-0560">Oxidoreductase</keyword>
<feature type="domain" description="ABM" evidence="1">
    <location>
        <begin position="1"/>
        <end position="65"/>
    </location>
</feature>
<evidence type="ECO:0000259" key="1">
    <source>
        <dbReference type="Pfam" id="PF03992"/>
    </source>
</evidence>
<reference evidence="2 3" key="1">
    <citation type="submission" date="2019-02" db="EMBL/GenBank/DDBJ databases">
        <title>Deep-cultivation of Planctomycetes and their phenomic and genomic characterization uncovers novel biology.</title>
        <authorList>
            <person name="Wiegand S."/>
            <person name="Jogler M."/>
            <person name="Boedeker C."/>
            <person name="Pinto D."/>
            <person name="Vollmers J."/>
            <person name="Rivas-Marin E."/>
            <person name="Kohn T."/>
            <person name="Peeters S.H."/>
            <person name="Heuer A."/>
            <person name="Rast P."/>
            <person name="Oberbeckmann S."/>
            <person name="Bunk B."/>
            <person name="Jeske O."/>
            <person name="Meyerdierks A."/>
            <person name="Storesund J.E."/>
            <person name="Kallscheuer N."/>
            <person name="Luecker S."/>
            <person name="Lage O.M."/>
            <person name="Pohl T."/>
            <person name="Merkel B.J."/>
            <person name="Hornburger P."/>
            <person name="Mueller R.-W."/>
            <person name="Bruemmer F."/>
            <person name="Labrenz M."/>
            <person name="Spormann A.M."/>
            <person name="Op den Camp H."/>
            <person name="Overmann J."/>
            <person name="Amann R."/>
            <person name="Jetten M.S.M."/>
            <person name="Mascher T."/>
            <person name="Medema M.H."/>
            <person name="Devos D.P."/>
            <person name="Kaster A.-K."/>
            <person name="Ovreas L."/>
            <person name="Rohde M."/>
            <person name="Galperin M.Y."/>
            <person name="Jogler C."/>
        </authorList>
    </citation>
    <scope>NUCLEOTIDE SEQUENCE [LARGE SCALE GENOMIC DNA]</scope>
    <source>
        <strain evidence="2 3">Pla133</strain>
    </source>
</reference>
<sequence length="104" mass="11495">MYAAIYAWKAIPGREERFRAGWRRVTEAIRREHGSFGSRLHRTDDGRFVAYALWPSEEAWKAAMAGAPVDPEGAQMMTDSAEPDGVSSSVVATGEVLDDLLLQP</sequence>
<name>A0A518BF33_9BACT</name>
<dbReference type="Gene3D" id="3.30.70.100">
    <property type="match status" value="1"/>
</dbReference>
<evidence type="ECO:0000313" key="2">
    <source>
        <dbReference type="EMBL" id="QDU65503.1"/>
    </source>
</evidence>
<dbReference type="InterPro" id="IPR007138">
    <property type="entry name" value="ABM_dom"/>
</dbReference>
<gene>
    <name evidence="2" type="ORF">Pla133_05680</name>
</gene>
<dbReference type="InterPro" id="IPR011008">
    <property type="entry name" value="Dimeric_a/b-barrel"/>
</dbReference>
<dbReference type="EMBL" id="CP036287">
    <property type="protein sequence ID" value="QDU65503.1"/>
    <property type="molecule type" value="Genomic_DNA"/>
</dbReference>
<organism evidence="2 3">
    <name type="scientific">Engelhardtia mirabilis</name>
    <dbReference type="NCBI Taxonomy" id="2528011"/>
    <lineage>
        <taxon>Bacteria</taxon>
        <taxon>Pseudomonadati</taxon>
        <taxon>Planctomycetota</taxon>
        <taxon>Planctomycetia</taxon>
        <taxon>Planctomycetia incertae sedis</taxon>
        <taxon>Engelhardtia</taxon>
    </lineage>
</organism>
<dbReference type="GO" id="GO:0004497">
    <property type="term" value="F:monooxygenase activity"/>
    <property type="evidence" value="ECO:0007669"/>
    <property type="project" value="UniProtKB-KW"/>
</dbReference>
<dbReference type="KEGG" id="pbap:Pla133_05680"/>